<gene>
    <name evidence="4" type="ORF">WIS52_06035</name>
</gene>
<dbReference type="SUPFAM" id="SSF53807">
    <property type="entry name" value="Helical backbone' metal receptor"/>
    <property type="match status" value="1"/>
</dbReference>
<dbReference type="EMBL" id="JBEDNQ010000002">
    <property type="protein sequence ID" value="MEQ3550024.1"/>
    <property type="molecule type" value="Genomic_DNA"/>
</dbReference>
<reference evidence="4 5" key="1">
    <citation type="submission" date="2024-03" db="EMBL/GenBank/DDBJ databases">
        <title>Draft genome sequence of Pseudonocardia nematodicida JCM 31783.</title>
        <authorList>
            <person name="Butdee W."/>
            <person name="Duangmal K."/>
        </authorList>
    </citation>
    <scope>NUCLEOTIDE SEQUENCE [LARGE SCALE GENOMIC DNA]</scope>
    <source>
        <strain evidence="4 5">JCM 31783</strain>
    </source>
</reference>
<sequence length="396" mass="40428">MIRLRRLTAALLLLFLVAGCAAPATAPPSSSSDGASGCVAGGDPAPTSGVPFEHASNVEIAGGDGYRVLTVRQPYPAGPLQSIVLVGCGEEVPNLPAGLSDAPVVHTPVDGIHAASTTQLPMLTELGVLDRLTGVGTLDYISGEDVRAHVESGAATEFAPNGTIDAEQVVAAAPPVLLSGGTDDAAFPALDTAGIPVVGWADYLETGPLGQAEWIKVMGALTGRDDEAAAAFDGISQRYTELAGRVRGTEPTPIVAGQPYQGSWNVAGADSTAGVLFRDAGATWSGLGIRATGTSAQTLESVLASDGDAGIWLADGPFDSTSDIAAVDPRLTSLTAAGSGGQVWTRDAFLGPTGGNQIYERGVLRPDEILADLVAILHPEQLPGHEFVYYRQVPTG</sequence>
<accession>A0ABV1K836</accession>
<dbReference type="RefSeq" id="WP_349297112.1">
    <property type="nucleotide sequence ID" value="NZ_JBEDNQ010000002.1"/>
</dbReference>
<dbReference type="PANTHER" id="PTHR30535:SF34">
    <property type="entry name" value="MOLYBDATE-BINDING PROTEIN MOLA"/>
    <property type="match status" value="1"/>
</dbReference>
<feature type="domain" description="Fe/B12 periplasmic-binding" evidence="3">
    <location>
        <begin position="111"/>
        <end position="381"/>
    </location>
</feature>
<dbReference type="Gene3D" id="3.40.50.1980">
    <property type="entry name" value="Nitrogenase molybdenum iron protein domain"/>
    <property type="match status" value="2"/>
</dbReference>
<protein>
    <submittedName>
        <fullName evidence="4">ABC transporter substrate-binding protein</fullName>
    </submittedName>
</protein>
<evidence type="ECO:0000313" key="4">
    <source>
        <dbReference type="EMBL" id="MEQ3550024.1"/>
    </source>
</evidence>
<name>A0ABV1K836_9PSEU</name>
<organism evidence="4 5">
    <name type="scientific">Pseudonocardia nematodicida</name>
    <dbReference type="NCBI Taxonomy" id="1206997"/>
    <lineage>
        <taxon>Bacteria</taxon>
        <taxon>Bacillati</taxon>
        <taxon>Actinomycetota</taxon>
        <taxon>Actinomycetes</taxon>
        <taxon>Pseudonocardiales</taxon>
        <taxon>Pseudonocardiaceae</taxon>
        <taxon>Pseudonocardia</taxon>
    </lineage>
</organism>
<feature type="signal peptide" evidence="2">
    <location>
        <begin position="1"/>
        <end position="26"/>
    </location>
</feature>
<evidence type="ECO:0000256" key="1">
    <source>
        <dbReference type="ARBA" id="ARBA00008814"/>
    </source>
</evidence>
<keyword evidence="5" id="KW-1185">Reference proteome</keyword>
<feature type="chain" id="PRO_5046986272" evidence="2">
    <location>
        <begin position="27"/>
        <end position="396"/>
    </location>
</feature>
<proteinExistence type="inferred from homology"/>
<comment type="similarity">
    <text evidence="1">Belongs to the bacterial solute-binding protein 8 family.</text>
</comment>
<evidence type="ECO:0000256" key="2">
    <source>
        <dbReference type="SAM" id="SignalP"/>
    </source>
</evidence>
<dbReference type="PROSITE" id="PS50983">
    <property type="entry name" value="FE_B12_PBP"/>
    <property type="match status" value="1"/>
</dbReference>
<evidence type="ECO:0000259" key="3">
    <source>
        <dbReference type="PROSITE" id="PS50983"/>
    </source>
</evidence>
<dbReference type="InterPro" id="IPR050902">
    <property type="entry name" value="ABC_Transporter_SBP"/>
</dbReference>
<dbReference type="PROSITE" id="PS51257">
    <property type="entry name" value="PROKAR_LIPOPROTEIN"/>
    <property type="match status" value="1"/>
</dbReference>
<evidence type="ECO:0000313" key="5">
    <source>
        <dbReference type="Proteomes" id="UP001494902"/>
    </source>
</evidence>
<dbReference type="PANTHER" id="PTHR30535">
    <property type="entry name" value="VITAMIN B12-BINDING PROTEIN"/>
    <property type="match status" value="1"/>
</dbReference>
<dbReference type="InterPro" id="IPR002491">
    <property type="entry name" value="ABC_transptr_periplasmic_BD"/>
</dbReference>
<dbReference type="Proteomes" id="UP001494902">
    <property type="component" value="Unassembled WGS sequence"/>
</dbReference>
<dbReference type="Pfam" id="PF01497">
    <property type="entry name" value="Peripla_BP_2"/>
    <property type="match status" value="1"/>
</dbReference>
<keyword evidence="2" id="KW-0732">Signal</keyword>
<comment type="caution">
    <text evidence="4">The sequence shown here is derived from an EMBL/GenBank/DDBJ whole genome shotgun (WGS) entry which is preliminary data.</text>
</comment>